<dbReference type="HOGENOM" id="CLU_073528_0_0_6"/>
<dbReference type="SUPFAM" id="SSF53474">
    <property type="entry name" value="alpha/beta-Hydrolases"/>
    <property type="match status" value="1"/>
</dbReference>
<dbReference type="KEGG" id="pman:OU5_1770"/>
<gene>
    <name evidence="1" type="ORF">OU5_1770</name>
</gene>
<name>A0A024E7F3_9PSED</name>
<dbReference type="EMBL" id="CP005960">
    <property type="protein sequence ID" value="AHZ68849.1"/>
    <property type="molecule type" value="Genomic_DNA"/>
</dbReference>
<dbReference type="Proteomes" id="UP000026913">
    <property type="component" value="Chromosome"/>
</dbReference>
<sequence>MIGMAGETAAVKQALPKREVKIHTLTCKTDQAVKQVPVTLRDLVIFFIGGAGDQESYYGTGPNNNIDYVRRIAVDDAKQLEILKRCPSWALSYNAFISGDDLERNVLSRIPNCSSAIYIVGHSLGGWNGAHLSSVLTDKGFKVKMLITLDPVGEGKIVYGISSIYRREPIPKADYWVNIRAAAVDWNASDLVADFGEQWEVTLGPNVMGRVDVNHADADRMFVQTLPGGKSARQIFNESILNYFRE</sequence>
<evidence type="ECO:0000313" key="2">
    <source>
        <dbReference type="Proteomes" id="UP000026913"/>
    </source>
</evidence>
<protein>
    <recommendedName>
        <fullName evidence="3">Alpha/beta hydrolase</fullName>
    </recommendedName>
</protein>
<dbReference type="AlphaFoldDB" id="A0A024E7F3"/>
<dbReference type="InterPro" id="IPR029058">
    <property type="entry name" value="AB_hydrolase_fold"/>
</dbReference>
<reference evidence="1 2" key="1">
    <citation type="journal article" date="2012" name="J. Bacteriol.">
        <title>Genome sequence of cold-adapted Pseudomonas mandelii strain JR-1.</title>
        <authorList>
            <person name="Jang S.H."/>
            <person name="Kim J."/>
            <person name="Kim J."/>
            <person name="Hong S."/>
            <person name="Lee C."/>
        </authorList>
    </citation>
    <scope>NUCLEOTIDE SEQUENCE [LARGE SCALE GENOMIC DNA]</scope>
    <source>
        <strain evidence="1 2">JR-1</strain>
    </source>
</reference>
<evidence type="ECO:0000313" key="1">
    <source>
        <dbReference type="EMBL" id="AHZ68849.1"/>
    </source>
</evidence>
<accession>A0A024E7F3</accession>
<organism evidence="1 2">
    <name type="scientific">Pseudomonas mandelii JR-1</name>
    <dbReference type="NCBI Taxonomy" id="1147786"/>
    <lineage>
        <taxon>Bacteria</taxon>
        <taxon>Pseudomonadati</taxon>
        <taxon>Pseudomonadota</taxon>
        <taxon>Gammaproteobacteria</taxon>
        <taxon>Pseudomonadales</taxon>
        <taxon>Pseudomonadaceae</taxon>
        <taxon>Pseudomonas</taxon>
    </lineage>
</organism>
<proteinExistence type="predicted"/>
<evidence type="ECO:0008006" key="3">
    <source>
        <dbReference type="Google" id="ProtNLM"/>
    </source>
</evidence>